<reference evidence="3" key="1">
    <citation type="journal article" date="2019" name="Int. J. Syst. Evol. Microbiol.">
        <title>The Global Catalogue of Microorganisms (GCM) 10K type strain sequencing project: providing services to taxonomists for standard genome sequencing and annotation.</title>
        <authorList>
            <consortium name="The Broad Institute Genomics Platform"/>
            <consortium name="The Broad Institute Genome Sequencing Center for Infectious Disease"/>
            <person name="Wu L."/>
            <person name="Ma J."/>
        </authorList>
    </citation>
    <scope>NUCLEOTIDE SEQUENCE [LARGE SCALE GENOMIC DNA]</scope>
    <source>
        <strain evidence="3">CCUG 66188</strain>
    </source>
</reference>
<proteinExistence type="predicted"/>
<dbReference type="InterPro" id="IPR028992">
    <property type="entry name" value="Hedgehog/Intein_dom"/>
</dbReference>
<dbReference type="Pfam" id="PF13403">
    <property type="entry name" value="Hint_2"/>
    <property type="match status" value="1"/>
</dbReference>
<accession>A0ABW2B1F2</accession>
<sequence>MGITPLGAINCTCALPRRVTMGMDEMFGWKTKEMNRRTPEMTGAYDGGLATLTNGLMAGTRVASNLGWRAVEALAVGDSVLTFDHGMQQITELRRVMMWIDAPDTNPALWPVIVPAGALDNRAELTLLADQGVLVESDAAADIYGDPFALVPAQALVGVRGIHRAAPQEMVELVVISFADEQVIYAEGGALIHCPVARMVLDNLLDGTAPVYDVLGLSDAAFLAGCLTKEDRMLATGGRGARAAAPC</sequence>
<feature type="domain" description="Hedgehog/Intein (Hint)" evidence="1">
    <location>
        <begin position="56"/>
        <end position="188"/>
    </location>
</feature>
<gene>
    <name evidence="2" type="ORF">ACFQFQ_05580</name>
</gene>
<protein>
    <submittedName>
        <fullName evidence="2">Hint domain-containing protein</fullName>
    </submittedName>
</protein>
<keyword evidence="3" id="KW-1185">Reference proteome</keyword>
<evidence type="ECO:0000313" key="3">
    <source>
        <dbReference type="Proteomes" id="UP001596353"/>
    </source>
</evidence>
<dbReference type="Proteomes" id="UP001596353">
    <property type="component" value="Unassembled WGS sequence"/>
</dbReference>
<name>A0ABW2B1F2_9RHOB</name>
<evidence type="ECO:0000259" key="1">
    <source>
        <dbReference type="Pfam" id="PF13403"/>
    </source>
</evidence>
<organism evidence="2 3">
    <name type="scientific">Sulfitobacter porphyrae</name>
    <dbReference type="NCBI Taxonomy" id="1246864"/>
    <lineage>
        <taxon>Bacteria</taxon>
        <taxon>Pseudomonadati</taxon>
        <taxon>Pseudomonadota</taxon>
        <taxon>Alphaproteobacteria</taxon>
        <taxon>Rhodobacterales</taxon>
        <taxon>Roseobacteraceae</taxon>
        <taxon>Sulfitobacter</taxon>
    </lineage>
</organism>
<comment type="caution">
    <text evidence="2">The sequence shown here is derived from an EMBL/GenBank/DDBJ whole genome shotgun (WGS) entry which is preliminary data.</text>
</comment>
<evidence type="ECO:0000313" key="2">
    <source>
        <dbReference type="EMBL" id="MFC6759087.1"/>
    </source>
</evidence>
<dbReference type="EMBL" id="JBHSWG010000001">
    <property type="protein sequence ID" value="MFC6759087.1"/>
    <property type="molecule type" value="Genomic_DNA"/>
</dbReference>